<gene>
    <name evidence="1" type="ORF">MERR_LOCUS23426</name>
</gene>
<organism evidence="1 2">
    <name type="scientific">Microthlaspi erraticum</name>
    <dbReference type="NCBI Taxonomy" id="1685480"/>
    <lineage>
        <taxon>Eukaryota</taxon>
        <taxon>Viridiplantae</taxon>
        <taxon>Streptophyta</taxon>
        <taxon>Embryophyta</taxon>
        <taxon>Tracheophyta</taxon>
        <taxon>Spermatophyta</taxon>
        <taxon>Magnoliopsida</taxon>
        <taxon>eudicotyledons</taxon>
        <taxon>Gunneridae</taxon>
        <taxon>Pentapetalae</taxon>
        <taxon>rosids</taxon>
        <taxon>malvids</taxon>
        <taxon>Brassicales</taxon>
        <taxon>Brassicaceae</taxon>
        <taxon>Coluteocarpeae</taxon>
        <taxon>Microthlaspi</taxon>
    </lineage>
</organism>
<name>A0A6D2J3X5_9BRAS</name>
<dbReference type="PANTHER" id="PTHR48237">
    <property type="entry name" value="GAMMA-TUBULIN COMPLEX COMPONENT"/>
    <property type="match status" value="1"/>
</dbReference>
<evidence type="ECO:0000313" key="2">
    <source>
        <dbReference type="Proteomes" id="UP000467841"/>
    </source>
</evidence>
<sequence length="143" mass="16579">MYLLGGLIKLEMEQVSEILRNNRMEDINWLLSLSESELDFLTSLKKLAIQRANISGHEELAEIFDLKMLRALGLVLMEYVRERVQDDTTIVASSLVNHQHMILDNCNILKPHVDDSIDIEKILTEMCSNKSRRKFQQHVNKSI</sequence>
<reference evidence="1" key="1">
    <citation type="submission" date="2020-01" db="EMBL/GenBank/DDBJ databases">
        <authorList>
            <person name="Mishra B."/>
        </authorList>
    </citation>
    <scope>NUCLEOTIDE SEQUENCE [LARGE SCALE GENOMIC DNA]</scope>
</reference>
<dbReference type="AlphaFoldDB" id="A0A6D2J3X5"/>
<protein>
    <recommendedName>
        <fullName evidence="3">Gamma-tubulin complex component</fullName>
    </recommendedName>
</protein>
<accession>A0A6D2J3X5</accession>
<dbReference type="OrthoDB" id="1417760at2759"/>
<dbReference type="EMBL" id="CACVBM020001163">
    <property type="protein sequence ID" value="CAA7036191.1"/>
    <property type="molecule type" value="Genomic_DNA"/>
</dbReference>
<keyword evidence="2" id="KW-1185">Reference proteome</keyword>
<evidence type="ECO:0008006" key="3">
    <source>
        <dbReference type="Google" id="ProtNLM"/>
    </source>
</evidence>
<proteinExistence type="predicted"/>
<evidence type="ECO:0000313" key="1">
    <source>
        <dbReference type="EMBL" id="CAA7036191.1"/>
    </source>
</evidence>
<comment type="caution">
    <text evidence="1">The sequence shown here is derived from an EMBL/GenBank/DDBJ whole genome shotgun (WGS) entry which is preliminary data.</text>
</comment>
<dbReference type="PANTHER" id="PTHR48237:SF1">
    <property type="entry name" value="SPC97_SPC98 FAMILY OF SPINDLE POLE BODY (SBP) COMPONENT"/>
    <property type="match status" value="1"/>
</dbReference>
<dbReference type="Proteomes" id="UP000467841">
    <property type="component" value="Unassembled WGS sequence"/>
</dbReference>